<reference evidence="1 2" key="1">
    <citation type="submission" date="2018-08" db="EMBL/GenBank/DDBJ databases">
        <title>Meiothermus cateniformans JCM 15151 genome sequencing project.</title>
        <authorList>
            <person name="Da Costa M.S."/>
            <person name="Albuquerque L."/>
            <person name="Raposo P."/>
            <person name="Froufe H.J.C."/>
            <person name="Barroso C.S."/>
            <person name="Egas C."/>
        </authorList>
    </citation>
    <scope>NUCLEOTIDE SEQUENCE [LARGE SCALE GENOMIC DNA]</scope>
    <source>
        <strain evidence="1 2">JCM 15151</strain>
    </source>
</reference>
<dbReference type="AlphaFoldDB" id="A0A399EA69"/>
<dbReference type="Proteomes" id="UP000266089">
    <property type="component" value="Unassembled WGS sequence"/>
</dbReference>
<evidence type="ECO:0000313" key="1">
    <source>
        <dbReference type="EMBL" id="RIH78892.1"/>
    </source>
</evidence>
<dbReference type="OrthoDB" id="32752at2"/>
<organism evidence="1 2">
    <name type="scientific">Meiothermus taiwanensis</name>
    <dbReference type="NCBI Taxonomy" id="172827"/>
    <lineage>
        <taxon>Bacteria</taxon>
        <taxon>Thermotogati</taxon>
        <taxon>Deinococcota</taxon>
        <taxon>Deinococci</taxon>
        <taxon>Thermales</taxon>
        <taxon>Thermaceae</taxon>
        <taxon>Meiothermus</taxon>
    </lineage>
</organism>
<sequence length="145" mass="15657">MKRLPLLLAMVLLAFASTGLAQRSFQLRISVPSPTLGFGLEASLQRDLVALIYGDVIFQGPGFLIGGEVLFKPDLGQFDRDLRGLKPYFGGGLGLRLPNANFALTLDAGLEFALDRDTGLFIGGQSVFPFNSSPYGRVLFGATFR</sequence>
<name>A0A399EA69_9DEIN</name>
<dbReference type="RefSeq" id="WP_027887841.1">
    <property type="nucleotide sequence ID" value="NZ_JBHSXZ010000015.1"/>
</dbReference>
<protein>
    <submittedName>
        <fullName evidence="1">Uncharacterized protein</fullName>
    </submittedName>
</protein>
<evidence type="ECO:0000313" key="2">
    <source>
        <dbReference type="Proteomes" id="UP000266089"/>
    </source>
</evidence>
<comment type="caution">
    <text evidence="1">The sequence shown here is derived from an EMBL/GenBank/DDBJ whole genome shotgun (WGS) entry which is preliminary data.</text>
</comment>
<dbReference type="EMBL" id="QWKX01000010">
    <property type="protein sequence ID" value="RIH78892.1"/>
    <property type="molecule type" value="Genomic_DNA"/>
</dbReference>
<proteinExistence type="predicted"/>
<accession>A0A399EA69</accession>
<gene>
    <name evidence="1" type="ORF">Mcate_00604</name>
</gene>